<dbReference type="Gene3D" id="3.60.40.10">
    <property type="entry name" value="PPM-type phosphatase domain"/>
    <property type="match status" value="1"/>
</dbReference>
<dbReference type="AlphaFoldDB" id="A0A1G1ZHH3"/>
<name>A0A1G1ZHH3_9BACT</name>
<evidence type="ECO:0000313" key="1">
    <source>
        <dbReference type="EMBL" id="OGY63606.1"/>
    </source>
</evidence>
<protein>
    <recommendedName>
        <fullName evidence="3">PPM-type phosphatase domain-containing protein</fullName>
    </recommendedName>
</protein>
<comment type="caution">
    <text evidence="1">The sequence shown here is derived from an EMBL/GenBank/DDBJ whole genome shotgun (WGS) entry which is preliminary data.</text>
</comment>
<dbReference type="STRING" id="1798404.A3B92_03040"/>
<evidence type="ECO:0008006" key="3">
    <source>
        <dbReference type="Google" id="ProtNLM"/>
    </source>
</evidence>
<gene>
    <name evidence="1" type="ORF">A3B92_03040</name>
</gene>
<dbReference type="EMBL" id="MHJG01000020">
    <property type="protein sequence ID" value="OGY63606.1"/>
    <property type="molecule type" value="Genomic_DNA"/>
</dbReference>
<dbReference type="InterPro" id="IPR036457">
    <property type="entry name" value="PPM-type-like_dom_sf"/>
</dbReference>
<dbReference type="SUPFAM" id="SSF81606">
    <property type="entry name" value="PP2C-like"/>
    <property type="match status" value="1"/>
</dbReference>
<accession>A0A1G1ZHH3</accession>
<dbReference type="Proteomes" id="UP000177960">
    <property type="component" value="Unassembled WGS sequence"/>
</dbReference>
<reference evidence="1 2" key="1">
    <citation type="journal article" date="2016" name="Nat. Commun.">
        <title>Thousands of microbial genomes shed light on interconnected biogeochemical processes in an aquifer system.</title>
        <authorList>
            <person name="Anantharaman K."/>
            <person name="Brown C.T."/>
            <person name="Hug L.A."/>
            <person name="Sharon I."/>
            <person name="Castelle C.J."/>
            <person name="Probst A.J."/>
            <person name="Thomas B.C."/>
            <person name="Singh A."/>
            <person name="Wilkins M.J."/>
            <person name="Karaoz U."/>
            <person name="Brodie E.L."/>
            <person name="Williams K.H."/>
            <person name="Hubbard S.S."/>
            <person name="Banfield J.F."/>
        </authorList>
    </citation>
    <scope>NUCLEOTIDE SEQUENCE [LARGE SCALE GENOMIC DNA]</scope>
</reference>
<organism evidence="1 2">
    <name type="scientific">Candidatus Harrisonbacteria bacterium RIFCSPHIGHO2_02_FULL_42_16</name>
    <dbReference type="NCBI Taxonomy" id="1798404"/>
    <lineage>
        <taxon>Bacteria</taxon>
        <taxon>Candidatus Harrisoniibacteriota</taxon>
    </lineage>
</organism>
<evidence type="ECO:0000313" key="2">
    <source>
        <dbReference type="Proteomes" id="UP000177960"/>
    </source>
</evidence>
<proteinExistence type="predicted"/>
<sequence>MKVQKLFDQGDAKVIEDGSFLCQPFFGVLDGVSPSYTPKEGPKKYHGLSGGQTVVEIVTNTFSSSYPIRDLSDLDSLLQKANEEVRKWALLPNLPIEQTDKLPATALAVVFVGEKAIEIVIAGDCVAIWQMKDGKTGASENRTFFSEKEQEDKFAKLMRKYDGNRQKCWEEFIPFQDWSYRTYRNKLVPNGFGVLNGQPEFCQLLQRYCFFKEEIKTLILATDGFVPMEMTKNSDLLSKKVLEIYALGGLPKLLSDTRSAEKAKHGTSWTTDREATAIAIEF</sequence>